<comment type="similarity">
    <text evidence="3">Belongs to the Nudix hydrolase family. NudC subfamily.</text>
</comment>
<keyword evidence="5" id="KW-0479">Metal-binding</keyword>
<evidence type="ECO:0000256" key="9">
    <source>
        <dbReference type="ARBA" id="ARBA00023679"/>
    </source>
</evidence>
<reference evidence="11 12" key="1">
    <citation type="submission" date="2024-07" db="EMBL/GenBank/DDBJ databases">
        <title>Draft sequence of the Neodothiora populina.</title>
        <authorList>
            <person name="Drown D.D."/>
            <person name="Schuette U.S."/>
            <person name="Buechlein A.B."/>
            <person name="Rusch D.R."/>
            <person name="Winton L.W."/>
            <person name="Adams G.A."/>
        </authorList>
    </citation>
    <scope>NUCLEOTIDE SEQUENCE [LARGE SCALE GENOMIC DNA]</scope>
    <source>
        <strain evidence="11 12">CPC 39397</strain>
    </source>
</reference>
<dbReference type="Gene3D" id="3.90.79.20">
    <property type="match status" value="1"/>
</dbReference>
<dbReference type="InterPro" id="IPR015376">
    <property type="entry name" value="Znr_NADH_PPase"/>
</dbReference>
<dbReference type="Pfam" id="PF00293">
    <property type="entry name" value="NUDIX"/>
    <property type="match status" value="1"/>
</dbReference>
<gene>
    <name evidence="11" type="ORF">AAFC00_003208</name>
</gene>
<dbReference type="Pfam" id="PF09297">
    <property type="entry name" value="Zn_ribbon_NUD"/>
    <property type="match status" value="1"/>
</dbReference>
<comment type="catalytic activity">
    <reaction evidence="9">
        <text>a 5'-end NAD(+)-phospho-ribonucleoside in mRNA + H2O = a 5'-end phospho-adenosine-phospho-ribonucleoside in mRNA + beta-nicotinamide D-ribonucleotide + 2 H(+)</text>
        <dbReference type="Rhea" id="RHEA:60876"/>
        <dbReference type="Rhea" id="RHEA-COMP:15698"/>
        <dbReference type="Rhea" id="RHEA-COMP:15719"/>
        <dbReference type="ChEBI" id="CHEBI:14649"/>
        <dbReference type="ChEBI" id="CHEBI:15377"/>
        <dbReference type="ChEBI" id="CHEBI:15378"/>
        <dbReference type="ChEBI" id="CHEBI:144029"/>
        <dbReference type="ChEBI" id="CHEBI:144051"/>
    </reaction>
    <physiologicalReaction direction="left-to-right" evidence="9">
        <dbReference type="Rhea" id="RHEA:60877"/>
    </physiologicalReaction>
</comment>
<keyword evidence="8" id="KW-0520">NAD</keyword>
<dbReference type="InterPro" id="IPR000086">
    <property type="entry name" value="NUDIX_hydrolase_dom"/>
</dbReference>
<dbReference type="InterPro" id="IPR015797">
    <property type="entry name" value="NUDIX_hydrolase-like_dom_sf"/>
</dbReference>
<dbReference type="InterPro" id="IPR049734">
    <property type="entry name" value="NudC-like_C"/>
</dbReference>
<comment type="cofactor">
    <cofactor evidence="1">
        <name>Mg(2+)</name>
        <dbReference type="ChEBI" id="CHEBI:18420"/>
    </cofactor>
</comment>
<evidence type="ECO:0000256" key="4">
    <source>
        <dbReference type="ARBA" id="ARBA00012381"/>
    </source>
</evidence>
<evidence type="ECO:0000256" key="2">
    <source>
        <dbReference type="ARBA" id="ARBA00001947"/>
    </source>
</evidence>
<name>A0ABR3P9X4_9PEZI</name>
<proteinExistence type="inferred from homology"/>
<accession>A0ABR3P9X4</accession>
<feature type="domain" description="Nudix hydrolase" evidence="10">
    <location>
        <begin position="259"/>
        <end position="388"/>
    </location>
</feature>
<dbReference type="InterPro" id="IPR015375">
    <property type="entry name" value="NADH_PPase-like_N"/>
</dbReference>
<dbReference type="PANTHER" id="PTHR42904:SF6">
    <property type="entry name" value="NAD-CAPPED RNA HYDROLASE NUDT12"/>
    <property type="match status" value="1"/>
</dbReference>
<protein>
    <recommendedName>
        <fullName evidence="4">NAD(+) diphosphatase</fullName>
        <ecNumber evidence="4">3.6.1.22</ecNumber>
    </recommendedName>
</protein>
<dbReference type="Gene3D" id="3.90.79.10">
    <property type="entry name" value="Nucleoside Triphosphate Pyrophosphohydrolase"/>
    <property type="match status" value="1"/>
</dbReference>
<keyword evidence="6" id="KW-0378">Hydrolase</keyword>
<dbReference type="Proteomes" id="UP001562354">
    <property type="component" value="Unassembled WGS sequence"/>
</dbReference>
<dbReference type="SUPFAM" id="SSF55811">
    <property type="entry name" value="Nudix"/>
    <property type="match status" value="1"/>
</dbReference>
<evidence type="ECO:0000256" key="5">
    <source>
        <dbReference type="ARBA" id="ARBA00022723"/>
    </source>
</evidence>
<dbReference type="PANTHER" id="PTHR42904">
    <property type="entry name" value="NUDIX HYDROLASE, NUDC SUBFAMILY"/>
    <property type="match status" value="1"/>
</dbReference>
<dbReference type="Pfam" id="PF09296">
    <property type="entry name" value="NUDIX-like"/>
    <property type="match status" value="1"/>
</dbReference>
<evidence type="ECO:0000313" key="12">
    <source>
        <dbReference type="Proteomes" id="UP001562354"/>
    </source>
</evidence>
<dbReference type="GeneID" id="95976910"/>
<comment type="cofactor">
    <cofactor evidence="2">
        <name>Zn(2+)</name>
        <dbReference type="ChEBI" id="CHEBI:29105"/>
    </cofactor>
</comment>
<evidence type="ECO:0000256" key="3">
    <source>
        <dbReference type="ARBA" id="ARBA00009595"/>
    </source>
</evidence>
<evidence type="ECO:0000259" key="10">
    <source>
        <dbReference type="PROSITE" id="PS51462"/>
    </source>
</evidence>
<dbReference type="CDD" id="cd03429">
    <property type="entry name" value="NUDIX_NADH_pyrophosphatase_Nudt13"/>
    <property type="match status" value="1"/>
</dbReference>
<dbReference type="EMBL" id="JBFMKM010000012">
    <property type="protein sequence ID" value="KAL1302881.1"/>
    <property type="molecule type" value="Genomic_DNA"/>
</dbReference>
<keyword evidence="7" id="KW-0460">Magnesium</keyword>
<comment type="caution">
    <text evidence="11">The sequence shown here is derived from an EMBL/GenBank/DDBJ whole genome shotgun (WGS) entry which is preliminary data.</text>
</comment>
<keyword evidence="12" id="KW-1185">Reference proteome</keyword>
<dbReference type="InterPro" id="IPR050241">
    <property type="entry name" value="NAD-cap_RNA_hydrolase_NudC"/>
</dbReference>
<evidence type="ECO:0000313" key="11">
    <source>
        <dbReference type="EMBL" id="KAL1302881.1"/>
    </source>
</evidence>
<dbReference type="EC" id="3.6.1.22" evidence="4"/>
<sequence length="426" mass="46534">MPIPDLPQPAHPALDSMLSRKFGKEVANYFAGSPLNRFGFLRGDSGFLSSALRHPSTLILPLRDLSPLIKDKTALEFVKYRDVEPIIGDAYQQPEDEMVGQYNSTKHIPQMIFLGLDESVKDAFKYEHKGSSINGAPYFALDVTPRDSVKDACEDLLKNLEQKGLSFAPGRAMDLVAGHAAIYAEARQLLDWNLRNPFCAQCGHPTLSINGGFKRVCPPTDLADLPSSAQVTTSQSADPNITARPPCATRKGVSNISFPRTDPTIIVAIVNHANTHILLGRQKRWPQYWYSTLAGFCEPAESIEEATRREAWEEAGVHIGRVVIHSTQPWPYPANLMIGAIGQSVPGDGEEIDLGNDPELEDAKWFSFDEVKDALKTGTSALGEDAGPGYKEGSLRLPPSTAIANQLMTAVINGFLDPQPGRSSNI</sequence>
<dbReference type="PROSITE" id="PS51462">
    <property type="entry name" value="NUDIX"/>
    <property type="match status" value="1"/>
</dbReference>
<evidence type="ECO:0000256" key="7">
    <source>
        <dbReference type="ARBA" id="ARBA00022842"/>
    </source>
</evidence>
<evidence type="ECO:0000256" key="6">
    <source>
        <dbReference type="ARBA" id="ARBA00022801"/>
    </source>
</evidence>
<organism evidence="11 12">
    <name type="scientific">Neodothiora populina</name>
    <dbReference type="NCBI Taxonomy" id="2781224"/>
    <lineage>
        <taxon>Eukaryota</taxon>
        <taxon>Fungi</taxon>
        <taxon>Dikarya</taxon>
        <taxon>Ascomycota</taxon>
        <taxon>Pezizomycotina</taxon>
        <taxon>Dothideomycetes</taxon>
        <taxon>Dothideomycetidae</taxon>
        <taxon>Dothideales</taxon>
        <taxon>Dothioraceae</taxon>
        <taxon>Neodothiora</taxon>
    </lineage>
</organism>
<dbReference type="RefSeq" id="XP_069199157.1">
    <property type="nucleotide sequence ID" value="XM_069342650.1"/>
</dbReference>
<evidence type="ECO:0000256" key="1">
    <source>
        <dbReference type="ARBA" id="ARBA00001946"/>
    </source>
</evidence>
<evidence type="ECO:0000256" key="8">
    <source>
        <dbReference type="ARBA" id="ARBA00023027"/>
    </source>
</evidence>